<evidence type="ECO:0000256" key="2">
    <source>
        <dbReference type="ARBA" id="ARBA00022679"/>
    </source>
</evidence>
<evidence type="ECO:0000256" key="1">
    <source>
        <dbReference type="ARBA" id="ARBA00001946"/>
    </source>
</evidence>
<comment type="similarity">
    <text evidence="8">Belongs to the tRNA nucleotidyltransferase/poly(A) polymerase family.</text>
</comment>
<evidence type="ECO:0000259" key="10">
    <source>
        <dbReference type="Pfam" id="PF12627"/>
    </source>
</evidence>
<name>A0A365U8C6_9RHOB</name>
<dbReference type="SUPFAM" id="SSF81891">
    <property type="entry name" value="Poly A polymerase C-terminal region-like"/>
    <property type="match status" value="1"/>
</dbReference>
<keyword evidence="12" id="KW-1185">Reference proteome</keyword>
<dbReference type="GO" id="GO:0016779">
    <property type="term" value="F:nucleotidyltransferase activity"/>
    <property type="evidence" value="ECO:0007669"/>
    <property type="project" value="UniProtKB-KW"/>
</dbReference>
<dbReference type="Pfam" id="PF01743">
    <property type="entry name" value="PolyA_pol"/>
    <property type="match status" value="1"/>
</dbReference>
<dbReference type="AlphaFoldDB" id="A0A365U8C6"/>
<keyword evidence="8" id="KW-0694">RNA-binding</keyword>
<evidence type="ECO:0000256" key="8">
    <source>
        <dbReference type="RuleBase" id="RU003953"/>
    </source>
</evidence>
<dbReference type="OrthoDB" id="9805698at2"/>
<reference evidence="11 12" key="1">
    <citation type="submission" date="2018-07" db="EMBL/GenBank/DDBJ databases">
        <title>Rhodosalinus sp. strain E84T genomic sequence and assembly.</title>
        <authorList>
            <person name="Liu Z.-W."/>
            <person name="Lu D.-C."/>
        </authorList>
    </citation>
    <scope>NUCLEOTIDE SEQUENCE [LARGE SCALE GENOMIC DNA]</scope>
    <source>
        <strain evidence="11 12">E84</strain>
    </source>
</reference>
<feature type="domain" description="tRNA nucleotidyltransferase/poly(A) polymerase RNA and SrmB- binding" evidence="10">
    <location>
        <begin position="184"/>
        <end position="240"/>
    </location>
</feature>
<evidence type="ECO:0000256" key="6">
    <source>
        <dbReference type="ARBA" id="ARBA00022741"/>
    </source>
</evidence>
<evidence type="ECO:0000256" key="4">
    <source>
        <dbReference type="ARBA" id="ARBA00022695"/>
    </source>
</evidence>
<dbReference type="GO" id="GO:0000049">
    <property type="term" value="F:tRNA binding"/>
    <property type="evidence" value="ECO:0007669"/>
    <property type="project" value="TreeGrafter"/>
</dbReference>
<dbReference type="EMBL" id="QNTQ01000010">
    <property type="protein sequence ID" value="RBI84684.1"/>
    <property type="molecule type" value="Genomic_DNA"/>
</dbReference>
<evidence type="ECO:0000256" key="7">
    <source>
        <dbReference type="ARBA" id="ARBA00022842"/>
    </source>
</evidence>
<keyword evidence="2 8" id="KW-0808">Transferase</keyword>
<dbReference type="Proteomes" id="UP000253370">
    <property type="component" value="Unassembled WGS sequence"/>
</dbReference>
<dbReference type="InterPro" id="IPR032828">
    <property type="entry name" value="PolyA_RNA-bd"/>
</dbReference>
<feature type="domain" description="Poly A polymerase head" evidence="9">
    <location>
        <begin position="29"/>
        <end position="150"/>
    </location>
</feature>
<comment type="caution">
    <text evidence="11">The sequence shown here is derived from an EMBL/GenBank/DDBJ whole genome shotgun (WGS) entry which is preliminary data.</text>
</comment>
<dbReference type="InterPro" id="IPR043519">
    <property type="entry name" value="NT_sf"/>
</dbReference>
<gene>
    <name evidence="11" type="ORF">DRV85_12095</name>
</gene>
<dbReference type="Gene3D" id="1.10.3090.10">
    <property type="entry name" value="cca-adding enzyme, domain 2"/>
    <property type="match status" value="1"/>
</dbReference>
<dbReference type="RefSeq" id="WP_113289723.1">
    <property type="nucleotide sequence ID" value="NZ_QNTQ01000010.1"/>
</dbReference>
<dbReference type="GO" id="GO:0046872">
    <property type="term" value="F:metal ion binding"/>
    <property type="evidence" value="ECO:0007669"/>
    <property type="project" value="UniProtKB-KW"/>
</dbReference>
<keyword evidence="3" id="KW-0819">tRNA processing</keyword>
<evidence type="ECO:0000256" key="5">
    <source>
        <dbReference type="ARBA" id="ARBA00022723"/>
    </source>
</evidence>
<dbReference type="GO" id="GO:0008033">
    <property type="term" value="P:tRNA processing"/>
    <property type="evidence" value="ECO:0007669"/>
    <property type="project" value="UniProtKB-KW"/>
</dbReference>
<sequence length="390" mass="41969">MKVSGDWIERPETQRVCRLLTAGRHRALFVGGCVRNALLGAPVTDIDIATDARPERVLELAEAEGLKAVATGADHGTVTVVAGGHPHEITTFRRDVETFGRHAVVAFSDDIREDAARRDFTMNALYALPDGTVVDPLGVGLTDLEARHVRFVGDAETRIREDYLRILRFFRFTAWYGDPDAGFDPAALAAIAETVEGLAELSAERVGAELKKLLAAPDPVNAVAVMARTGALSQVLPGATPLLLGPLVHAEETAGVPPDPVRRLAALGAGEAEGRALRLSKREMRQLSLLQSLMGSRSDPAELGYRHGAETARDALLLQAAARGAPLPEGALEEARTAATQRFPVTARDLMPAYEGPALGDKLAELERRWIASGFRLTREELLAEATHRP</sequence>
<keyword evidence="6" id="KW-0547">Nucleotide-binding</keyword>
<keyword evidence="4" id="KW-0548">Nucleotidyltransferase</keyword>
<keyword evidence="5" id="KW-0479">Metal-binding</keyword>
<evidence type="ECO:0000313" key="11">
    <source>
        <dbReference type="EMBL" id="RBI84684.1"/>
    </source>
</evidence>
<comment type="cofactor">
    <cofactor evidence="1">
        <name>Mg(2+)</name>
        <dbReference type="ChEBI" id="CHEBI:18420"/>
    </cofactor>
</comment>
<keyword evidence="7" id="KW-0460">Magnesium</keyword>
<dbReference type="GO" id="GO:0000166">
    <property type="term" value="F:nucleotide binding"/>
    <property type="evidence" value="ECO:0007669"/>
    <property type="project" value="UniProtKB-KW"/>
</dbReference>
<dbReference type="CDD" id="cd05398">
    <property type="entry name" value="NT_ClassII-CCAase"/>
    <property type="match status" value="1"/>
</dbReference>
<dbReference type="SUPFAM" id="SSF81301">
    <property type="entry name" value="Nucleotidyltransferase"/>
    <property type="match status" value="1"/>
</dbReference>
<dbReference type="InterPro" id="IPR002646">
    <property type="entry name" value="PolA_pol_head_dom"/>
</dbReference>
<accession>A0A365U8C6</accession>
<evidence type="ECO:0000313" key="12">
    <source>
        <dbReference type="Proteomes" id="UP000253370"/>
    </source>
</evidence>
<dbReference type="PANTHER" id="PTHR46173:SF1">
    <property type="entry name" value="CCA TRNA NUCLEOTIDYLTRANSFERASE 1, MITOCHONDRIAL"/>
    <property type="match status" value="1"/>
</dbReference>
<evidence type="ECO:0000256" key="3">
    <source>
        <dbReference type="ARBA" id="ARBA00022694"/>
    </source>
</evidence>
<dbReference type="PANTHER" id="PTHR46173">
    <property type="entry name" value="CCA TRNA NUCLEOTIDYLTRANSFERASE 1, MITOCHONDRIAL"/>
    <property type="match status" value="1"/>
</dbReference>
<protein>
    <submittedName>
        <fullName evidence="11">CCA tRNA nucleotidyltransferase</fullName>
    </submittedName>
</protein>
<organism evidence="11 12">
    <name type="scientific">Rhodosalinus halophilus</name>
    <dbReference type="NCBI Taxonomy" id="2259333"/>
    <lineage>
        <taxon>Bacteria</taxon>
        <taxon>Pseudomonadati</taxon>
        <taxon>Pseudomonadota</taxon>
        <taxon>Alphaproteobacteria</taxon>
        <taxon>Rhodobacterales</taxon>
        <taxon>Paracoccaceae</taxon>
        <taxon>Rhodosalinus</taxon>
    </lineage>
</organism>
<dbReference type="Pfam" id="PF12627">
    <property type="entry name" value="PolyA_pol_RNAbd"/>
    <property type="match status" value="1"/>
</dbReference>
<dbReference type="Gene3D" id="3.30.460.10">
    <property type="entry name" value="Beta Polymerase, domain 2"/>
    <property type="match status" value="1"/>
</dbReference>
<evidence type="ECO:0000259" key="9">
    <source>
        <dbReference type="Pfam" id="PF01743"/>
    </source>
</evidence>
<dbReference type="InterPro" id="IPR050264">
    <property type="entry name" value="Bact_CCA-adding_enz_type3_sf"/>
</dbReference>
<proteinExistence type="inferred from homology"/>